<feature type="compositionally biased region" description="Low complexity" evidence="1">
    <location>
        <begin position="415"/>
        <end position="433"/>
    </location>
</feature>
<dbReference type="EMBL" id="ML179041">
    <property type="protein sequence ID" value="THV06619.1"/>
    <property type="molecule type" value="Genomic_DNA"/>
</dbReference>
<feature type="compositionally biased region" description="Pro residues" evidence="1">
    <location>
        <begin position="402"/>
        <end position="414"/>
    </location>
</feature>
<keyword evidence="3" id="KW-1185">Reference proteome</keyword>
<dbReference type="InterPro" id="IPR038910">
    <property type="entry name" value="Hua1-like"/>
</dbReference>
<feature type="compositionally biased region" description="Pro residues" evidence="1">
    <location>
        <begin position="434"/>
        <end position="477"/>
    </location>
</feature>
<reference evidence="2 3" key="1">
    <citation type="journal article" date="2019" name="Nat. Ecol. Evol.">
        <title>Megaphylogeny resolves global patterns of mushroom evolution.</title>
        <authorList>
            <person name="Varga T."/>
            <person name="Krizsan K."/>
            <person name="Foldi C."/>
            <person name="Dima B."/>
            <person name="Sanchez-Garcia M."/>
            <person name="Sanchez-Ramirez S."/>
            <person name="Szollosi G.J."/>
            <person name="Szarkandi J.G."/>
            <person name="Papp V."/>
            <person name="Albert L."/>
            <person name="Andreopoulos W."/>
            <person name="Angelini C."/>
            <person name="Antonin V."/>
            <person name="Barry K.W."/>
            <person name="Bougher N.L."/>
            <person name="Buchanan P."/>
            <person name="Buyck B."/>
            <person name="Bense V."/>
            <person name="Catcheside P."/>
            <person name="Chovatia M."/>
            <person name="Cooper J."/>
            <person name="Damon W."/>
            <person name="Desjardin D."/>
            <person name="Finy P."/>
            <person name="Geml J."/>
            <person name="Haridas S."/>
            <person name="Hughes K."/>
            <person name="Justo A."/>
            <person name="Karasinski D."/>
            <person name="Kautmanova I."/>
            <person name="Kiss B."/>
            <person name="Kocsube S."/>
            <person name="Kotiranta H."/>
            <person name="LaButti K.M."/>
            <person name="Lechner B.E."/>
            <person name="Liimatainen K."/>
            <person name="Lipzen A."/>
            <person name="Lukacs Z."/>
            <person name="Mihaltcheva S."/>
            <person name="Morgado L.N."/>
            <person name="Niskanen T."/>
            <person name="Noordeloos M.E."/>
            <person name="Ohm R.A."/>
            <person name="Ortiz-Santana B."/>
            <person name="Ovrebo C."/>
            <person name="Racz N."/>
            <person name="Riley R."/>
            <person name="Savchenko A."/>
            <person name="Shiryaev A."/>
            <person name="Soop K."/>
            <person name="Spirin V."/>
            <person name="Szebenyi C."/>
            <person name="Tomsovsky M."/>
            <person name="Tulloss R.E."/>
            <person name="Uehling J."/>
            <person name="Grigoriev I.V."/>
            <person name="Vagvolgyi C."/>
            <person name="Papp T."/>
            <person name="Martin F.M."/>
            <person name="Miettinen O."/>
            <person name="Hibbett D.S."/>
            <person name="Nagy L.G."/>
        </authorList>
    </citation>
    <scope>NUCLEOTIDE SEQUENCE [LARGE SCALE GENOMIC DNA]</scope>
    <source>
        <strain evidence="2 3">CBS 962.96</strain>
    </source>
</reference>
<feature type="region of interest" description="Disordered" evidence="1">
    <location>
        <begin position="311"/>
        <end position="506"/>
    </location>
</feature>
<feature type="compositionally biased region" description="Low complexity" evidence="1">
    <location>
        <begin position="59"/>
        <end position="85"/>
    </location>
</feature>
<name>A0A4S8MV90_DENBC</name>
<feature type="compositionally biased region" description="Polar residues" evidence="1">
    <location>
        <begin position="167"/>
        <end position="178"/>
    </location>
</feature>
<feature type="compositionally biased region" description="Polar residues" evidence="1">
    <location>
        <begin position="486"/>
        <end position="495"/>
    </location>
</feature>
<evidence type="ECO:0000256" key="1">
    <source>
        <dbReference type="SAM" id="MobiDB-lite"/>
    </source>
</evidence>
<gene>
    <name evidence="2" type="ORF">K435DRAFT_848702</name>
</gene>
<feature type="compositionally biased region" description="Pro residues" evidence="1">
    <location>
        <begin position="381"/>
        <end position="393"/>
    </location>
</feature>
<feature type="region of interest" description="Disordered" evidence="1">
    <location>
        <begin position="207"/>
        <end position="257"/>
    </location>
</feature>
<feature type="compositionally biased region" description="Low complexity" evidence="1">
    <location>
        <begin position="12"/>
        <end position="52"/>
    </location>
</feature>
<feature type="compositionally biased region" description="Pro residues" evidence="1">
    <location>
        <begin position="214"/>
        <end position="235"/>
    </location>
</feature>
<feature type="compositionally biased region" description="Low complexity" evidence="1">
    <location>
        <begin position="143"/>
        <end position="158"/>
    </location>
</feature>
<sequence>MSRNPFKHFLQDTSTSTDQSSSSSNPNADSSIPSSSASISSNVASSAPPATTLSNTSVSARPSTANTTTSSSTTPTPAPPSDNSNINLTSPADDPLNEELPPAYTPGPDVYQGEQTVEYGPTRPFQQPPPRPVPQPPPPPQHPQLVPHPTGIQSQPSGLGPGSGWSTVQSHVHSQPQSLWRQITDALTDRLDNLSVAGPSGNTHYGYGYNNSYPPQPYGPGPNAYPPPSGPPPSSPSSSIPDDGRPTNKPVPGHPLLNEGKLLVYPAGYSCEKCHNTGYKHADPTHPCRKCWSKYAKPYKGALTYVWGPSNNSSSNSDNPSSPISPSSSHTSPHSHSTSNFQRPLPKMRPPNAGYSAPPPLRPNPTGGSGYPGASWHGHHPPPSGPPPGPPVAPMNTGGTFAPPPGPPPAPAITPTPTGALNSAQPTSPQQTYSPPPGPPGTFSPPPGPPPPPHGMYHPPPGPPPLPHGAPPLPPRPNIQIVPAHSSYSPYGSQNRPPPGGVVYRPGDPRIGGRPCWRCGGDGRSPGLGGLFFDEGCGVCNGIGRVF</sequence>
<dbReference type="AlphaFoldDB" id="A0A4S8MV90"/>
<dbReference type="PANTHER" id="PTHR28031:SF1">
    <property type="entry name" value="PROLINE-RICH PROTEIN HUA1"/>
    <property type="match status" value="1"/>
</dbReference>
<dbReference type="GO" id="GO:0005737">
    <property type="term" value="C:cytoplasm"/>
    <property type="evidence" value="ECO:0007669"/>
    <property type="project" value="TreeGrafter"/>
</dbReference>
<accession>A0A4S8MV90</accession>
<organism evidence="2 3">
    <name type="scientific">Dendrothele bispora (strain CBS 962.96)</name>
    <dbReference type="NCBI Taxonomy" id="1314807"/>
    <lineage>
        <taxon>Eukaryota</taxon>
        <taxon>Fungi</taxon>
        <taxon>Dikarya</taxon>
        <taxon>Basidiomycota</taxon>
        <taxon>Agaricomycotina</taxon>
        <taxon>Agaricomycetes</taxon>
        <taxon>Agaricomycetidae</taxon>
        <taxon>Agaricales</taxon>
        <taxon>Agaricales incertae sedis</taxon>
        <taxon>Dendrothele</taxon>
    </lineage>
</organism>
<dbReference type="PRINTS" id="PR01217">
    <property type="entry name" value="PRICHEXTENSN"/>
</dbReference>
<dbReference type="Proteomes" id="UP000297245">
    <property type="component" value="Unassembled WGS sequence"/>
</dbReference>
<feature type="region of interest" description="Disordered" evidence="1">
    <location>
        <begin position="1"/>
        <end position="178"/>
    </location>
</feature>
<feature type="compositionally biased region" description="Low complexity" evidence="1">
    <location>
        <begin position="311"/>
        <end position="340"/>
    </location>
</feature>
<evidence type="ECO:0000313" key="2">
    <source>
        <dbReference type="EMBL" id="THV06619.1"/>
    </source>
</evidence>
<feature type="compositionally biased region" description="Pro residues" evidence="1">
    <location>
        <begin position="126"/>
        <end position="142"/>
    </location>
</feature>
<proteinExistence type="predicted"/>
<evidence type="ECO:0000313" key="3">
    <source>
        <dbReference type="Proteomes" id="UP000297245"/>
    </source>
</evidence>
<dbReference type="OrthoDB" id="2405700at2759"/>
<dbReference type="PANTHER" id="PTHR28031">
    <property type="entry name" value="PROLINE-RICH PROTEIN HUA1"/>
    <property type="match status" value="1"/>
</dbReference>
<protein>
    <submittedName>
        <fullName evidence="2">Uncharacterized protein</fullName>
    </submittedName>
</protein>